<name>A0A6H5J609_9HYME</name>
<sequence>MACSPTSIENQIDSFLEQFQRSEPRSMEEHHHHHHQHHQHHHHQHHQHHHQQCRGGIYDNGSSISRSRSDNLDIEVLEAVGLSSKFLLAFVAYVIFATFVYYPLVKEQILFLSKFLLTLVASSSFASTSYSAPSSLETRSHRSFYCRCVRSPAHERQTTSYAYAGLTCCPTQTRRLLTIIKNQTIDELAAVADELHAVGPSVMATEVGRPRSRPASPGGAASSNLNSVGAQEIAELRAAIVQLTEITREALQRRDQPRGRSRSRTQPRSQSRPRSPTPHRGSTEGYCWYHERYGDVAEQCRGSRVCSHPKARQEN</sequence>
<keyword evidence="2" id="KW-0812">Transmembrane</keyword>
<feature type="region of interest" description="Disordered" evidence="1">
    <location>
        <begin position="23"/>
        <end position="57"/>
    </location>
</feature>
<feature type="compositionally biased region" description="Basic residues" evidence="1">
    <location>
        <begin position="31"/>
        <end position="52"/>
    </location>
</feature>
<dbReference type="Proteomes" id="UP000479190">
    <property type="component" value="Unassembled WGS sequence"/>
</dbReference>
<dbReference type="OrthoDB" id="7695802at2759"/>
<keyword evidence="2" id="KW-0472">Membrane</keyword>
<evidence type="ECO:0000256" key="1">
    <source>
        <dbReference type="SAM" id="MobiDB-lite"/>
    </source>
</evidence>
<feature type="compositionally biased region" description="Basic and acidic residues" evidence="1">
    <location>
        <begin position="249"/>
        <end position="258"/>
    </location>
</feature>
<gene>
    <name evidence="3" type="ORF">TBRA_LOCUS16463</name>
</gene>
<evidence type="ECO:0000313" key="4">
    <source>
        <dbReference type="Proteomes" id="UP000479190"/>
    </source>
</evidence>
<dbReference type="EMBL" id="CADCXV010001505">
    <property type="protein sequence ID" value="CAB0044893.1"/>
    <property type="molecule type" value="Genomic_DNA"/>
</dbReference>
<evidence type="ECO:0000313" key="3">
    <source>
        <dbReference type="EMBL" id="CAB0044893.1"/>
    </source>
</evidence>
<evidence type="ECO:0000256" key="2">
    <source>
        <dbReference type="SAM" id="Phobius"/>
    </source>
</evidence>
<keyword evidence="4" id="KW-1185">Reference proteome</keyword>
<organism evidence="3 4">
    <name type="scientific">Trichogramma brassicae</name>
    <dbReference type="NCBI Taxonomy" id="86971"/>
    <lineage>
        <taxon>Eukaryota</taxon>
        <taxon>Metazoa</taxon>
        <taxon>Ecdysozoa</taxon>
        <taxon>Arthropoda</taxon>
        <taxon>Hexapoda</taxon>
        <taxon>Insecta</taxon>
        <taxon>Pterygota</taxon>
        <taxon>Neoptera</taxon>
        <taxon>Endopterygota</taxon>
        <taxon>Hymenoptera</taxon>
        <taxon>Apocrita</taxon>
        <taxon>Proctotrupomorpha</taxon>
        <taxon>Chalcidoidea</taxon>
        <taxon>Trichogrammatidae</taxon>
        <taxon>Trichogramma</taxon>
    </lineage>
</organism>
<feature type="compositionally biased region" description="Low complexity" evidence="1">
    <location>
        <begin position="213"/>
        <end position="223"/>
    </location>
</feature>
<feature type="region of interest" description="Disordered" evidence="1">
    <location>
        <begin position="203"/>
        <end position="224"/>
    </location>
</feature>
<keyword evidence="2" id="KW-1133">Transmembrane helix</keyword>
<feature type="transmembrane region" description="Helical" evidence="2">
    <location>
        <begin position="86"/>
        <end position="104"/>
    </location>
</feature>
<feature type="region of interest" description="Disordered" evidence="1">
    <location>
        <begin position="249"/>
        <end position="285"/>
    </location>
</feature>
<protein>
    <submittedName>
        <fullName evidence="3">Uncharacterized protein</fullName>
    </submittedName>
</protein>
<accession>A0A6H5J609</accession>
<reference evidence="3 4" key="1">
    <citation type="submission" date="2020-02" db="EMBL/GenBank/DDBJ databases">
        <authorList>
            <person name="Ferguson B K."/>
        </authorList>
    </citation>
    <scope>NUCLEOTIDE SEQUENCE [LARGE SCALE GENOMIC DNA]</scope>
</reference>
<dbReference type="AlphaFoldDB" id="A0A6H5J609"/>
<proteinExistence type="predicted"/>